<dbReference type="GO" id="GO:0006491">
    <property type="term" value="P:N-glycan processing"/>
    <property type="evidence" value="ECO:0007669"/>
    <property type="project" value="TreeGrafter"/>
</dbReference>
<dbReference type="InterPro" id="IPR039794">
    <property type="entry name" value="Gtb1-like"/>
</dbReference>
<evidence type="ECO:0000313" key="4">
    <source>
        <dbReference type="Proteomes" id="UP001283361"/>
    </source>
</evidence>
<dbReference type="Gene3D" id="4.10.400.10">
    <property type="entry name" value="Low-density Lipoprotein Receptor"/>
    <property type="match status" value="1"/>
</dbReference>
<dbReference type="PANTHER" id="PTHR12630">
    <property type="entry name" value="N-LINKED OLIGOSACCHARIDE PROCESSING"/>
    <property type="match status" value="1"/>
</dbReference>
<reference evidence="3" key="1">
    <citation type="journal article" date="2023" name="G3 (Bethesda)">
        <title>A reference genome for the long-term kleptoplast-retaining sea slug Elysia crispata morphotype clarki.</title>
        <authorList>
            <person name="Eastman K.E."/>
            <person name="Pendleton A.L."/>
            <person name="Shaikh M.A."/>
            <person name="Suttiyut T."/>
            <person name="Ogas R."/>
            <person name="Tomko P."/>
            <person name="Gavelis G."/>
            <person name="Widhalm J.R."/>
            <person name="Wisecaver J.H."/>
        </authorList>
    </citation>
    <scope>NUCLEOTIDE SEQUENCE</scope>
    <source>
        <strain evidence="3">ECLA1</strain>
    </source>
</reference>
<dbReference type="InterPro" id="IPR036055">
    <property type="entry name" value="LDL_receptor-like_sf"/>
</dbReference>
<dbReference type="InterPro" id="IPR002172">
    <property type="entry name" value="LDrepeatLR_classA_rpt"/>
</dbReference>
<dbReference type="CDD" id="cd00112">
    <property type="entry name" value="LDLa"/>
    <property type="match status" value="1"/>
</dbReference>
<sequence length="322" mass="36530">MYALCKRKYKTLTLLALVAGLFYMLQCLSVFRLGELSDARAHAWGQSNHKAYEDDQHLLFKGRNRIVDGEVRMYKGLEEIDLIKNRVVQNTENLYVPLKLSDGNNLINEARVRKYDDTIIEMKVDAEAAKQKDSAFQDGKLPKTGAITTNMRGVNSKDRHLYLGEDGLFACLSDMKTRISLEQVNDDFCDCLDGSDEPGTSACPYGSFHCSLQVPGLPPQMVSSSKVNDGICDCCDGSDEWNGVLLPDSIRIKEGEKLGSVYHAPCSDKCKLIMEIQRKKQMIRERGQKLQRDYIRQAVHELPQPAQRKVCLYKTFFLLSWK</sequence>
<dbReference type="Pfam" id="PF12999">
    <property type="entry name" value="PRKCSH-like"/>
    <property type="match status" value="1"/>
</dbReference>
<evidence type="ECO:0000256" key="1">
    <source>
        <dbReference type="ARBA" id="ARBA00023157"/>
    </source>
</evidence>
<dbReference type="EMBL" id="JAWDGP010003559">
    <property type="protein sequence ID" value="KAK3773180.1"/>
    <property type="molecule type" value="Genomic_DNA"/>
</dbReference>
<dbReference type="SUPFAM" id="SSF57424">
    <property type="entry name" value="LDL receptor-like module"/>
    <property type="match status" value="1"/>
</dbReference>
<dbReference type="GO" id="GO:0017177">
    <property type="term" value="C:glucosidase II complex"/>
    <property type="evidence" value="ECO:0007669"/>
    <property type="project" value="TreeGrafter"/>
</dbReference>
<proteinExistence type="predicted"/>
<dbReference type="AlphaFoldDB" id="A0AAE0ZPG1"/>
<protein>
    <recommendedName>
        <fullName evidence="2">Glucosidase II beta subunit N-terminal domain-containing protein</fullName>
    </recommendedName>
</protein>
<dbReference type="Proteomes" id="UP001283361">
    <property type="component" value="Unassembled WGS sequence"/>
</dbReference>
<dbReference type="InterPro" id="IPR028146">
    <property type="entry name" value="PRKCSH_N"/>
</dbReference>
<organism evidence="3 4">
    <name type="scientific">Elysia crispata</name>
    <name type="common">lettuce slug</name>
    <dbReference type="NCBI Taxonomy" id="231223"/>
    <lineage>
        <taxon>Eukaryota</taxon>
        <taxon>Metazoa</taxon>
        <taxon>Spiralia</taxon>
        <taxon>Lophotrochozoa</taxon>
        <taxon>Mollusca</taxon>
        <taxon>Gastropoda</taxon>
        <taxon>Heterobranchia</taxon>
        <taxon>Euthyneura</taxon>
        <taxon>Panpulmonata</taxon>
        <taxon>Sacoglossa</taxon>
        <taxon>Placobranchoidea</taxon>
        <taxon>Plakobranchidae</taxon>
        <taxon>Elysia</taxon>
    </lineage>
</organism>
<keyword evidence="1" id="KW-1015">Disulfide bond</keyword>
<dbReference type="PANTHER" id="PTHR12630:SF1">
    <property type="entry name" value="GLUCOSIDASE 2 SUBUNIT BETA"/>
    <property type="match status" value="1"/>
</dbReference>
<feature type="domain" description="Glucosidase II beta subunit N-terminal" evidence="2">
    <location>
        <begin position="148"/>
        <end position="289"/>
    </location>
</feature>
<evidence type="ECO:0000313" key="3">
    <source>
        <dbReference type="EMBL" id="KAK3773180.1"/>
    </source>
</evidence>
<name>A0AAE0ZPG1_9GAST</name>
<evidence type="ECO:0000259" key="2">
    <source>
        <dbReference type="Pfam" id="PF12999"/>
    </source>
</evidence>
<accession>A0AAE0ZPG1</accession>
<gene>
    <name evidence="3" type="ORF">RRG08_013765</name>
</gene>
<comment type="caution">
    <text evidence="3">The sequence shown here is derived from an EMBL/GenBank/DDBJ whole genome shotgun (WGS) entry which is preliminary data.</text>
</comment>
<keyword evidence="4" id="KW-1185">Reference proteome</keyword>